<keyword evidence="7" id="KW-0694">RNA-binding</keyword>
<sequence>MNSKDIREKYIKFFTDRGHKEIAPSKLVPENDSTTLFISAGMQPLIPYLLGETHPEGTRLANVQKCLRTDDIDEVGDEVHHTFFEMLGNWSLGDYFKKEAIKYSFEFLTSNRWLNIPLEKLAISVFAGDSDAPFDDESYNVWLSLGIPEARIAKLPKKNNWWGPAGKTGPCGPDTEMFYWSSKDVPPKNFDHNDPFWVEIWNDVFMQYLKKDDGSFELLKQKNVDTGMGLERVSAVLQGLNDDYLTDLFYPIIQRLEEQTGKAYKENRVYFRIIADHIKAATFLIQDGIVPSNKQQGYVLRRLLRRAAIKLHQSGGKLDILPKLVDLVIDIYEGAGYFETGDWEQIRQVVADEIKKFEQTLAKGLKEIEKIEKIDGKKAFDLYQTFGFPYEVTEELFRQKGQEIDKKQFKTEFEKHRELSRTASSGMFKGGLADHSDIVIRYHTATHLLHQALRDVLGPQVFQKGSNITSERTRFDFSFDRKMTDEEIKKAESIVNEKIEKDLKVDRKIVKPVQAKAMNAIGLFDEKYGSEVSIYGIGPGEKLDPKAKDQRDRAGYYSLEFCGGPHVERTGNIGKVKITKEEAVSYGIRRIKAEIMLR</sequence>
<reference evidence="11 12" key="1">
    <citation type="journal article" date="2015" name="Nature">
        <title>rRNA introns, odd ribosomes, and small enigmatic genomes across a large radiation of phyla.</title>
        <authorList>
            <person name="Brown C.T."/>
            <person name="Hug L.A."/>
            <person name="Thomas B.C."/>
            <person name="Sharon I."/>
            <person name="Castelle C.J."/>
            <person name="Singh A."/>
            <person name="Wilkins M.J."/>
            <person name="Williams K.H."/>
            <person name="Banfield J.F."/>
        </authorList>
    </citation>
    <scope>NUCLEOTIDE SEQUENCE [LARGE SCALE GENOMIC DNA]</scope>
</reference>
<dbReference type="InterPro" id="IPR050058">
    <property type="entry name" value="Ala-tRNA_ligase"/>
</dbReference>
<dbReference type="InterPro" id="IPR045864">
    <property type="entry name" value="aa-tRNA-synth_II/BPL/LPL"/>
</dbReference>
<organism evidence="11 12">
    <name type="scientific">Candidatus Daviesbacteria bacterium GW2011_GWC2_40_12</name>
    <dbReference type="NCBI Taxonomy" id="1618431"/>
    <lineage>
        <taxon>Bacteria</taxon>
        <taxon>Candidatus Daviesiibacteriota</taxon>
    </lineage>
</organism>
<comment type="similarity">
    <text evidence="1">Belongs to the class-II aminoacyl-tRNA synthetase family.</text>
</comment>
<dbReference type="InterPro" id="IPR018162">
    <property type="entry name" value="Ala-tRNA-ligase_IIc_anticod-bd"/>
</dbReference>
<dbReference type="InterPro" id="IPR018163">
    <property type="entry name" value="Thr/Ala-tRNA-synth_IIc_edit"/>
</dbReference>
<dbReference type="NCBIfam" id="NF002436">
    <property type="entry name" value="PRK01584.1"/>
    <property type="match status" value="1"/>
</dbReference>
<accession>A0A0G0QNZ0</accession>
<dbReference type="SUPFAM" id="SSF55186">
    <property type="entry name" value="ThrRS/AlaRS common domain"/>
    <property type="match status" value="1"/>
</dbReference>
<dbReference type="Proteomes" id="UP000034881">
    <property type="component" value="Unassembled WGS sequence"/>
</dbReference>
<dbReference type="EMBL" id="LBYB01000004">
    <property type="protein sequence ID" value="KKR42099.1"/>
    <property type="molecule type" value="Genomic_DNA"/>
</dbReference>
<dbReference type="PROSITE" id="PS50860">
    <property type="entry name" value="AA_TRNA_LIGASE_II_ALA"/>
    <property type="match status" value="1"/>
</dbReference>
<dbReference type="Gene3D" id="3.30.930.10">
    <property type="entry name" value="Bira Bifunctional Protein, Domain 2"/>
    <property type="match status" value="1"/>
</dbReference>
<dbReference type="GO" id="GO:0004813">
    <property type="term" value="F:alanine-tRNA ligase activity"/>
    <property type="evidence" value="ECO:0007669"/>
    <property type="project" value="UniProtKB-EC"/>
</dbReference>
<dbReference type="AlphaFoldDB" id="A0A0G0QNZ0"/>
<evidence type="ECO:0000256" key="4">
    <source>
        <dbReference type="ARBA" id="ARBA00022598"/>
    </source>
</evidence>
<dbReference type="InterPro" id="IPR012947">
    <property type="entry name" value="tRNA_SAD"/>
</dbReference>
<dbReference type="CDD" id="cd00673">
    <property type="entry name" value="AlaRS_core"/>
    <property type="match status" value="1"/>
</dbReference>
<dbReference type="GO" id="GO:0005829">
    <property type="term" value="C:cytosol"/>
    <property type="evidence" value="ECO:0007669"/>
    <property type="project" value="TreeGrafter"/>
</dbReference>
<feature type="domain" description="Alanyl-transfer RNA synthetases family profile" evidence="10">
    <location>
        <begin position="1"/>
        <end position="593"/>
    </location>
</feature>
<dbReference type="InterPro" id="IPR002318">
    <property type="entry name" value="Ala-tRNA-lgiase_IIc"/>
</dbReference>
<dbReference type="FunFam" id="3.30.980.10:FF:000004">
    <property type="entry name" value="Alanine--tRNA ligase, cytoplasmic"/>
    <property type="match status" value="1"/>
</dbReference>
<evidence type="ECO:0000256" key="8">
    <source>
        <dbReference type="ARBA" id="ARBA00022917"/>
    </source>
</evidence>
<dbReference type="InterPro" id="IPR018165">
    <property type="entry name" value="Ala-tRNA-synth_IIc_core"/>
</dbReference>
<dbReference type="GO" id="GO:0005524">
    <property type="term" value="F:ATP binding"/>
    <property type="evidence" value="ECO:0007669"/>
    <property type="project" value="UniProtKB-KW"/>
</dbReference>
<comment type="caution">
    <text evidence="11">The sequence shown here is derived from an EMBL/GenBank/DDBJ whole genome shotgun (WGS) entry which is preliminary data.</text>
</comment>
<keyword evidence="5" id="KW-0547">Nucleotide-binding</keyword>
<evidence type="ECO:0000256" key="2">
    <source>
        <dbReference type="ARBA" id="ARBA00013168"/>
    </source>
</evidence>
<dbReference type="PATRIC" id="fig|1618431.3.peg.649"/>
<dbReference type="Gene3D" id="3.30.54.20">
    <property type="match status" value="1"/>
</dbReference>
<evidence type="ECO:0000313" key="11">
    <source>
        <dbReference type="EMBL" id="KKR42099.1"/>
    </source>
</evidence>
<evidence type="ECO:0000256" key="7">
    <source>
        <dbReference type="ARBA" id="ARBA00022884"/>
    </source>
</evidence>
<dbReference type="Gene3D" id="3.30.980.10">
    <property type="entry name" value="Threonyl-trna Synthetase, Chain A, domain 2"/>
    <property type="match status" value="1"/>
</dbReference>
<dbReference type="EC" id="6.1.1.7" evidence="2"/>
<dbReference type="Pfam" id="PF07973">
    <property type="entry name" value="tRNA_SAD"/>
    <property type="match status" value="1"/>
</dbReference>
<dbReference type="InterPro" id="IPR018164">
    <property type="entry name" value="Ala-tRNA-synth_IIc_N"/>
</dbReference>
<keyword evidence="3" id="KW-0820">tRNA-binding</keyword>
<protein>
    <recommendedName>
        <fullName evidence="2">alanine--tRNA ligase</fullName>
        <ecNumber evidence="2">6.1.1.7</ecNumber>
    </recommendedName>
</protein>
<evidence type="ECO:0000256" key="5">
    <source>
        <dbReference type="ARBA" id="ARBA00022741"/>
    </source>
</evidence>
<evidence type="ECO:0000256" key="1">
    <source>
        <dbReference type="ARBA" id="ARBA00008226"/>
    </source>
</evidence>
<evidence type="ECO:0000259" key="10">
    <source>
        <dbReference type="PROSITE" id="PS50860"/>
    </source>
</evidence>
<keyword evidence="8" id="KW-0648">Protein biosynthesis</keyword>
<dbReference type="PRINTS" id="PR00980">
    <property type="entry name" value="TRNASYNTHALA"/>
</dbReference>
<gene>
    <name evidence="11" type="ORF">UT77_C0004G0083</name>
</gene>
<dbReference type="PANTHER" id="PTHR11777:SF9">
    <property type="entry name" value="ALANINE--TRNA LIGASE, CYTOPLASMIC"/>
    <property type="match status" value="1"/>
</dbReference>
<dbReference type="SUPFAM" id="SSF55681">
    <property type="entry name" value="Class II aaRS and biotin synthetases"/>
    <property type="match status" value="1"/>
</dbReference>
<dbReference type="PANTHER" id="PTHR11777">
    <property type="entry name" value="ALANYL-TRNA SYNTHETASE"/>
    <property type="match status" value="1"/>
</dbReference>
<proteinExistence type="inferred from homology"/>
<evidence type="ECO:0000256" key="9">
    <source>
        <dbReference type="ARBA" id="ARBA00023146"/>
    </source>
</evidence>
<keyword evidence="4 11" id="KW-0436">Ligase</keyword>
<keyword evidence="9" id="KW-0030">Aminoacyl-tRNA synthetase</keyword>
<evidence type="ECO:0000256" key="3">
    <source>
        <dbReference type="ARBA" id="ARBA00022555"/>
    </source>
</evidence>
<evidence type="ECO:0000313" key="12">
    <source>
        <dbReference type="Proteomes" id="UP000034881"/>
    </source>
</evidence>
<keyword evidence="6" id="KW-0067">ATP-binding</keyword>
<name>A0A0G0QNZ0_9BACT</name>
<dbReference type="Pfam" id="PF01411">
    <property type="entry name" value="tRNA-synt_2c"/>
    <property type="match status" value="1"/>
</dbReference>
<dbReference type="SMART" id="SM00863">
    <property type="entry name" value="tRNA_SAD"/>
    <property type="match status" value="1"/>
</dbReference>
<dbReference type="GO" id="GO:0002161">
    <property type="term" value="F:aminoacyl-tRNA deacylase activity"/>
    <property type="evidence" value="ECO:0007669"/>
    <property type="project" value="TreeGrafter"/>
</dbReference>
<dbReference type="GO" id="GO:0006419">
    <property type="term" value="P:alanyl-tRNA aminoacylation"/>
    <property type="evidence" value="ECO:0007669"/>
    <property type="project" value="InterPro"/>
</dbReference>
<dbReference type="SUPFAM" id="SSF101353">
    <property type="entry name" value="Putative anticodon-binding domain of alanyl-tRNA synthetase (AlaRS)"/>
    <property type="match status" value="1"/>
</dbReference>
<evidence type="ECO:0000256" key="6">
    <source>
        <dbReference type="ARBA" id="ARBA00022840"/>
    </source>
</evidence>
<dbReference type="GO" id="GO:0000049">
    <property type="term" value="F:tRNA binding"/>
    <property type="evidence" value="ECO:0007669"/>
    <property type="project" value="UniProtKB-KW"/>
</dbReference>